<dbReference type="Gene3D" id="3.90.1150.10">
    <property type="entry name" value="Aspartate Aminotransferase, domain 1"/>
    <property type="match status" value="1"/>
</dbReference>
<dbReference type="PROSITE" id="PS00600">
    <property type="entry name" value="AA_TRANSFER_CLASS_3"/>
    <property type="match status" value="1"/>
</dbReference>
<dbReference type="PANTHER" id="PTHR43713">
    <property type="entry name" value="GLUTAMATE-1-SEMIALDEHYDE 2,1-AMINOMUTASE"/>
    <property type="match status" value="1"/>
</dbReference>
<gene>
    <name evidence="8 9" type="primary">hemL</name>
    <name evidence="9" type="ORF">L7E55_06670</name>
</gene>
<dbReference type="SUPFAM" id="SSF53383">
    <property type="entry name" value="PLP-dependent transferases"/>
    <property type="match status" value="1"/>
</dbReference>
<keyword evidence="5 8" id="KW-0663">Pyridoxal phosphate</keyword>
<comment type="catalytic activity">
    <reaction evidence="1 8">
        <text>(S)-4-amino-5-oxopentanoate = 5-aminolevulinate</text>
        <dbReference type="Rhea" id="RHEA:14265"/>
        <dbReference type="ChEBI" id="CHEBI:57501"/>
        <dbReference type="ChEBI" id="CHEBI:356416"/>
        <dbReference type="EC" id="5.4.3.8"/>
    </reaction>
</comment>
<sequence>MTRNYTRSVELFEKAKKVIPGGVNSPVRAFKSVDSTPLFIERGEGPFVYDADGNEYVDYVCSWGPLILGHRHPRVVEALKRCLDETGTSFGAPTEFENVLAGMIVDAVPSVEMVRLVNSGTEAVMSALRLARGYTNRNKIVKFEGCYHGHADYLLIKAGSGALTLGVPTSPGVTAGTAADTINAEYNDLTYLDELFRKQGEDIAAVIVEPVAGNMGVVPPAAGFLEGLRRLTREYGSLLIFDEVMTGFRVAYGGAQQLYGVTPDLTCLGKVIGGGLPVGAYGGSVKIMEQVSPAGPVYQAGTLSGNPLAVTAGIATLKMLNQPGVYESLEEKSAKLAGRLTDAAGETGVEVSFNRVSSMLCVFFTGAKVKNYVNACLSNTQRYTAFFKSMLEQGIYLAPSQFEAAFISLAHSDKELEKTAEAARSAFRAAMAVTAATV</sequence>
<dbReference type="EMBL" id="JAKOAV010000009">
    <property type="protein sequence ID" value="MDF9408044.1"/>
    <property type="molecule type" value="Genomic_DNA"/>
</dbReference>
<dbReference type="RefSeq" id="WP_277443327.1">
    <property type="nucleotide sequence ID" value="NZ_JAKOAV010000009.1"/>
</dbReference>
<accession>A0A9X4H7V6</accession>
<dbReference type="HAMAP" id="MF_00375">
    <property type="entry name" value="HemL_aminotrans_3"/>
    <property type="match status" value="1"/>
</dbReference>
<comment type="subcellular location">
    <subcellularLocation>
        <location evidence="8">Cytoplasm</location>
    </subcellularLocation>
</comment>
<keyword evidence="10" id="KW-1185">Reference proteome</keyword>
<reference evidence="9" key="1">
    <citation type="submission" date="2022-02" db="EMBL/GenBank/DDBJ databases">
        <authorList>
            <person name="Leng L."/>
        </authorList>
    </citation>
    <scope>NUCLEOTIDE SEQUENCE</scope>
    <source>
        <strain evidence="9">JI</strain>
    </source>
</reference>
<comment type="pathway">
    <text evidence="3">Porphyrin-containing compound metabolism; protoporphyrin-IX biosynthesis; 5-aminolevulinate from L-glutamyl-tRNA(Glu): step 2/2.</text>
</comment>
<keyword evidence="7 8" id="KW-0627">Porphyrin biosynthesis</keyword>
<dbReference type="EC" id="5.4.3.8" evidence="8"/>
<evidence type="ECO:0000256" key="8">
    <source>
        <dbReference type="HAMAP-Rule" id="MF_00375"/>
    </source>
</evidence>
<dbReference type="Gene3D" id="3.40.640.10">
    <property type="entry name" value="Type I PLP-dependent aspartate aminotransferase-like (Major domain)"/>
    <property type="match status" value="1"/>
</dbReference>
<evidence type="ECO:0000256" key="4">
    <source>
        <dbReference type="ARBA" id="ARBA00008981"/>
    </source>
</evidence>
<dbReference type="GO" id="GO:0030170">
    <property type="term" value="F:pyridoxal phosphate binding"/>
    <property type="evidence" value="ECO:0007669"/>
    <property type="project" value="InterPro"/>
</dbReference>
<evidence type="ECO:0000256" key="2">
    <source>
        <dbReference type="ARBA" id="ARBA00001933"/>
    </source>
</evidence>
<keyword evidence="8" id="KW-0963">Cytoplasm</keyword>
<comment type="cofactor">
    <cofactor evidence="2 8">
        <name>pyridoxal 5'-phosphate</name>
        <dbReference type="ChEBI" id="CHEBI:597326"/>
    </cofactor>
</comment>
<dbReference type="PANTHER" id="PTHR43713:SF3">
    <property type="entry name" value="GLUTAMATE-1-SEMIALDEHYDE 2,1-AMINOMUTASE 1, CHLOROPLASTIC-RELATED"/>
    <property type="match status" value="1"/>
</dbReference>
<dbReference type="Proteomes" id="UP001154312">
    <property type="component" value="Unassembled WGS sequence"/>
</dbReference>
<dbReference type="InterPro" id="IPR015424">
    <property type="entry name" value="PyrdxlP-dep_Trfase"/>
</dbReference>
<dbReference type="CDD" id="cd00610">
    <property type="entry name" value="OAT_like"/>
    <property type="match status" value="1"/>
</dbReference>
<evidence type="ECO:0000256" key="3">
    <source>
        <dbReference type="ARBA" id="ARBA00004819"/>
    </source>
</evidence>
<dbReference type="Pfam" id="PF00202">
    <property type="entry name" value="Aminotran_3"/>
    <property type="match status" value="1"/>
</dbReference>
<evidence type="ECO:0000256" key="5">
    <source>
        <dbReference type="ARBA" id="ARBA00022898"/>
    </source>
</evidence>
<dbReference type="GO" id="GO:0008483">
    <property type="term" value="F:transaminase activity"/>
    <property type="evidence" value="ECO:0007669"/>
    <property type="project" value="InterPro"/>
</dbReference>
<organism evidence="9 10">
    <name type="scientific">Pelotomaculum isophthalicicum JI</name>
    <dbReference type="NCBI Taxonomy" id="947010"/>
    <lineage>
        <taxon>Bacteria</taxon>
        <taxon>Bacillati</taxon>
        <taxon>Bacillota</taxon>
        <taxon>Clostridia</taxon>
        <taxon>Eubacteriales</taxon>
        <taxon>Desulfotomaculaceae</taxon>
        <taxon>Pelotomaculum</taxon>
    </lineage>
</organism>
<dbReference type="InterPro" id="IPR015422">
    <property type="entry name" value="PyrdxlP-dep_Trfase_small"/>
</dbReference>
<comment type="similarity">
    <text evidence="4 8">Belongs to the class-III pyridoxal-phosphate-dependent aminotransferase family. HemL subfamily.</text>
</comment>
<dbReference type="AlphaFoldDB" id="A0A9X4H7V6"/>
<feature type="modified residue" description="N6-(pyridoxal phosphate)lysine" evidence="8">
    <location>
        <position position="270"/>
    </location>
</feature>
<comment type="caution">
    <text evidence="9">The sequence shown here is derived from an EMBL/GenBank/DDBJ whole genome shotgun (WGS) entry which is preliminary data.</text>
</comment>
<dbReference type="GO" id="GO:0005737">
    <property type="term" value="C:cytoplasm"/>
    <property type="evidence" value="ECO:0007669"/>
    <property type="project" value="UniProtKB-SubCell"/>
</dbReference>
<dbReference type="NCBIfam" id="TIGR00713">
    <property type="entry name" value="hemL"/>
    <property type="match status" value="1"/>
</dbReference>
<name>A0A9X4H7V6_9FIRM</name>
<evidence type="ECO:0000313" key="9">
    <source>
        <dbReference type="EMBL" id="MDF9408044.1"/>
    </source>
</evidence>
<dbReference type="GO" id="GO:0042286">
    <property type="term" value="F:glutamate-1-semialdehyde 2,1-aminomutase activity"/>
    <property type="evidence" value="ECO:0007669"/>
    <property type="project" value="UniProtKB-UniRule"/>
</dbReference>
<evidence type="ECO:0000256" key="7">
    <source>
        <dbReference type="ARBA" id="ARBA00023244"/>
    </source>
</evidence>
<protein>
    <recommendedName>
        <fullName evidence="8">Glutamate-1-semialdehyde 2,1-aminomutase</fullName>
        <shortName evidence="8">GSA</shortName>
        <ecNumber evidence="8">5.4.3.8</ecNumber>
    </recommendedName>
    <alternativeName>
        <fullName evidence="8">Glutamate-1-semialdehyde aminotransferase</fullName>
        <shortName evidence="8">GSA-AT</shortName>
    </alternativeName>
</protein>
<dbReference type="NCBIfam" id="NF000818">
    <property type="entry name" value="PRK00062.1"/>
    <property type="match status" value="1"/>
</dbReference>
<evidence type="ECO:0000313" key="10">
    <source>
        <dbReference type="Proteomes" id="UP001154312"/>
    </source>
</evidence>
<dbReference type="FunFam" id="3.40.640.10:FF:000021">
    <property type="entry name" value="Glutamate-1-semialdehyde 2,1-aminomutase"/>
    <property type="match status" value="1"/>
</dbReference>
<dbReference type="InterPro" id="IPR005814">
    <property type="entry name" value="Aminotrans_3"/>
</dbReference>
<dbReference type="GO" id="GO:0006782">
    <property type="term" value="P:protoporphyrinogen IX biosynthetic process"/>
    <property type="evidence" value="ECO:0007669"/>
    <property type="project" value="UniProtKB-UniRule"/>
</dbReference>
<proteinExistence type="inferred from homology"/>
<evidence type="ECO:0000256" key="6">
    <source>
        <dbReference type="ARBA" id="ARBA00023235"/>
    </source>
</evidence>
<dbReference type="InterPro" id="IPR004639">
    <property type="entry name" value="4pyrrol_synth_GluAld_NH2Trfase"/>
</dbReference>
<evidence type="ECO:0000256" key="1">
    <source>
        <dbReference type="ARBA" id="ARBA00001579"/>
    </source>
</evidence>
<keyword evidence="6 8" id="KW-0413">Isomerase</keyword>
<comment type="subunit">
    <text evidence="8">Homodimer.</text>
</comment>
<dbReference type="InterPro" id="IPR015421">
    <property type="entry name" value="PyrdxlP-dep_Trfase_major"/>
</dbReference>
<dbReference type="InterPro" id="IPR049704">
    <property type="entry name" value="Aminotrans_3_PPA_site"/>
</dbReference>